<dbReference type="FunFam" id="3.30.420.40:FF:000171">
    <property type="entry name" value="Heat shock 70 kDa protein 4"/>
    <property type="match status" value="1"/>
</dbReference>
<dbReference type="OrthoDB" id="434160at2759"/>
<evidence type="ECO:0008006" key="6">
    <source>
        <dbReference type="Google" id="ProtNLM"/>
    </source>
</evidence>
<evidence type="ECO:0000313" key="4">
    <source>
        <dbReference type="EMBL" id="EDW81483.2"/>
    </source>
</evidence>
<keyword evidence="3" id="KW-0067">ATP-binding</keyword>
<keyword evidence="2" id="KW-0547">Nucleotide-binding</keyword>
<dbReference type="GO" id="GO:0005634">
    <property type="term" value="C:nucleus"/>
    <property type="evidence" value="ECO:0007669"/>
    <property type="project" value="TreeGrafter"/>
</dbReference>
<sequence length="382" mass="42983">MLFTKLKQISQASLKSKVKTCVISCPTFFTNVERLILLDAARIAGLKVLRLINETTATALAYGFYRNDMFTEKPHNVIFVDFGHSSLQVSACCFTKDNLKMLASAWDQIGGRDFDKALADHFCISMQGRAPGRFKINPKSNARAYLRLLTAVEKLKKEMSITTTKLPLNIDNDDMDIGASMQQSEMKQICAKILQRVEQTFRRLLKESRLQLNQISALELVGGSSRIPAVKLIAEKVFKISATTRLNQDEAVSRGAAIQCAMLCPTVRVRQFSITDTLNFDVYLLWNDGLSSGKIPVFDKFHESPFTRSVTIKCRIPFTVCLTYADRNMGVFTFGDHVENNEVKKESELLNRLIDSVLKPQKYCIKKWLPSICAAPSATQKI</sequence>
<dbReference type="AlphaFoldDB" id="B4N8N2"/>
<dbReference type="PRINTS" id="PR00301">
    <property type="entry name" value="HEATSHOCK70"/>
</dbReference>
<dbReference type="GO" id="GO:0140662">
    <property type="term" value="F:ATP-dependent protein folding chaperone"/>
    <property type="evidence" value="ECO:0007669"/>
    <property type="project" value="InterPro"/>
</dbReference>
<comment type="similarity">
    <text evidence="1">Belongs to the heat shock protein 70 family.</text>
</comment>
<dbReference type="PANTHER" id="PTHR45639:SF4">
    <property type="entry name" value="HSC70CB, ISOFORM G"/>
    <property type="match status" value="1"/>
</dbReference>
<dbReference type="eggNOG" id="KOG0103">
    <property type="taxonomic scope" value="Eukaryota"/>
</dbReference>
<keyword evidence="5" id="KW-1185">Reference proteome</keyword>
<evidence type="ECO:0000256" key="3">
    <source>
        <dbReference type="ARBA" id="ARBA00022840"/>
    </source>
</evidence>
<dbReference type="EMBL" id="CH964232">
    <property type="protein sequence ID" value="EDW81483.2"/>
    <property type="molecule type" value="Genomic_DNA"/>
</dbReference>
<dbReference type="Proteomes" id="UP000007798">
    <property type="component" value="Unassembled WGS sequence"/>
</dbReference>
<dbReference type="GO" id="GO:0005829">
    <property type="term" value="C:cytosol"/>
    <property type="evidence" value="ECO:0007669"/>
    <property type="project" value="TreeGrafter"/>
</dbReference>
<gene>
    <name evidence="4" type="primary">Dwil\GK11002</name>
    <name evidence="4" type="ORF">Dwil_GK11002</name>
</gene>
<dbReference type="SMR" id="B4N8N2"/>
<evidence type="ECO:0000313" key="5">
    <source>
        <dbReference type="Proteomes" id="UP000007798"/>
    </source>
</evidence>
<dbReference type="InterPro" id="IPR043129">
    <property type="entry name" value="ATPase_NBD"/>
</dbReference>
<dbReference type="SUPFAM" id="SSF53067">
    <property type="entry name" value="Actin-like ATPase domain"/>
    <property type="match status" value="2"/>
</dbReference>
<proteinExistence type="inferred from homology"/>
<dbReference type="Gene3D" id="2.60.34.10">
    <property type="entry name" value="Substrate Binding Domain Of DNAk, Chain A, domain 1"/>
    <property type="match status" value="1"/>
</dbReference>
<dbReference type="InParanoid" id="B4N8N2"/>
<dbReference type="Gene3D" id="3.30.420.40">
    <property type="match status" value="2"/>
</dbReference>
<dbReference type="InterPro" id="IPR029047">
    <property type="entry name" value="HSP70_peptide-bd_sf"/>
</dbReference>
<evidence type="ECO:0000256" key="2">
    <source>
        <dbReference type="ARBA" id="ARBA00022741"/>
    </source>
</evidence>
<organism evidence="4 5">
    <name type="scientific">Drosophila willistoni</name>
    <name type="common">Fruit fly</name>
    <dbReference type="NCBI Taxonomy" id="7260"/>
    <lineage>
        <taxon>Eukaryota</taxon>
        <taxon>Metazoa</taxon>
        <taxon>Ecdysozoa</taxon>
        <taxon>Arthropoda</taxon>
        <taxon>Hexapoda</taxon>
        <taxon>Insecta</taxon>
        <taxon>Pterygota</taxon>
        <taxon>Neoptera</taxon>
        <taxon>Endopterygota</taxon>
        <taxon>Diptera</taxon>
        <taxon>Brachycera</taxon>
        <taxon>Muscomorpha</taxon>
        <taxon>Ephydroidea</taxon>
        <taxon>Drosophilidae</taxon>
        <taxon>Drosophila</taxon>
        <taxon>Sophophora</taxon>
    </lineage>
</organism>
<reference evidence="4 5" key="1">
    <citation type="journal article" date="2007" name="Nature">
        <title>Evolution of genes and genomes on the Drosophila phylogeny.</title>
        <authorList>
            <consortium name="Drosophila 12 Genomes Consortium"/>
            <person name="Clark A.G."/>
            <person name="Eisen M.B."/>
            <person name="Smith D.R."/>
            <person name="Bergman C.M."/>
            <person name="Oliver B."/>
            <person name="Markow T.A."/>
            <person name="Kaufman T.C."/>
            <person name="Kellis M."/>
            <person name="Gelbart W."/>
            <person name="Iyer V.N."/>
            <person name="Pollard D.A."/>
            <person name="Sackton T.B."/>
            <person name="Larracuente A.M."/>
            <person name="Singh N.D."/>
            <person name="Abad J.P."/>
            <person name="Abt D.N."/>
            <person name="Adryan B."/>
            <person name="Aguade M."/>
            <person name="Akashi H."/>
            <person name="Anderson W.W."/>
            <person name="Aquadro C.F."/>
            <person name="Ardell D.H."/>
            <person name="Arguello R."/>
            <person name="Artieri C.G."/>
            <person name="Barbash D.A."/>
            <person name="Barker D."/>
            <person name="Barsanti P."/>
            <person name="Batterham P."/>
            <person name="Batzoglou S."/>
            <person name="Begun D."/>
            <person name="Bhutkar A."/>
            <person name="Blanco E."/>
            <person name="Bosak S.A."/>
            <person name="Bradley R.K."/>
            <person name="Brand A.D."/>
            <person name="Brent M.R."/>
            <person name="Brooks A.N."/>
            <person name="Brown R.H."/>
            <person name="Butlin R.K."/>
            <person name="Caggese C."/>
            <person name="Calvi B.R."/>
            <person name="Bernardo de Carvalho A."/>
            <person name="Caspi A."/>
            <person name="Castrezana S."/>
            <person name="Celniker S.E."/>
            <person name="Chang J.L."/>
            <person name="Chapple C."/>
            <person name="Chatterji S."/>
            <person name="Chinwalla A."/>
            <person name="Civetta A."/>
            <person name="Clifton S.W."/>
            <person name="Comeron J.M."/>
            <person name="Costello J.C."/>
            <person name="Coyne J.A."/>
            <person name="Daub J."/>
            <person name="David R.G."/>
            <person name="Delcher A.L."/>
            <person name="Delehaunty K."/>
            <person name="Do C.B."/>
            <person name="Ebling H."/>
            <person name="Edwards K."/>
            <person name="Eickbush T."/>
            <person name="Evans J.D."/>
            <person name="Filipski A."/>
            <person name="Findeiss S."/>
            <person name="Freyhult E."/>
            <person name="Fulton L."/>
            <person name="Fulton R."/>
            <person name="Garcia A.C."/>
            <person name="Gardiner A."/>
            <person name="Garfield D.A."/>
            <person name="Garvin B.E."/>
            <person name="Gibson G."/>
            <person name="Gilbert D."/>
            <person name="Gnerre S."/>
            <person name="Godfrey J."/>
            <person name="Good R."/>
            <person name="Gotea V."/>
            <person name="Gravely B."/>
            <person name="Greenberg A.J."/>
            <person name="Griffiths-Jones S."/>
            <person name="Gross S."/>
            <person name="Guigo R."/>
            <person name="Gustafson E.A."/>
            <person name="Haerty W."/>
            <person name="Hahn M.W."/>
            <person name="Halligan D.L."/>
            <person name="Halpern A.L."/>
            <person name="Halter G.M."/>
            <person name="Han M.V."/>
            <person name="Heger A."/>
            <person name="Hillier L."/>
            <person name="Hinrichs A.S."/>
            <person name="Holmes I."/>
            <person name="Hoskins R.A."/>
            <person name="Hubisz M.J."/>
            <person name="Hultmark D."/>
            <person name="Huntley M.A."/>
            <person name="Jaffe D.B."/>
            <person name="Jagadeeshan S."/>
            <person name="Jeck W.R."/>
            <person name="Johnson J."/>
            <person name="Jones C.D."/>
            <person name="Jordan W.C."/>
            <person name="Karpen G.H."/>
            <person name="Kataoka E."/>
            <person name="Keightley P.D."/>
            <person name="Kheradpour P."/>
            <person name="Kirkness E.F."/>
            <person name="Koerich L.B."/>
            <person name="Kristiansen K."/>
            <person name="Kudrna D."/>
            <person name="Kulathinal R.J."/>
            <person name="Kumar S."/>
            <person name="Kwok R."/>
            <person name="Lander E."/>
            <person name="Langley C.H."/>
            <person name="Lapoint R."/>
            <person name="Lazzaro B.P."/>
            <person name="Lee S.J."/>
            <person name="Levesque L."/>
            <person name="Li R."/>
            <person name="Lin C.F."/>
            <person name="Lin M.F."/>
            <person name="Lindblad-Toh K."/>
            <person name="Llopart A."/>
            <person name="Long M."/>
            <person name="Low L."/>
            <person name="Lozovsky E."/>
            <person name="Lu J."/>
            <person name="Luo M."/>
            <person name="Machado C.A."/>
            <person name="Makalowski W."/>
            <person name="Marzo M."/>
            <person name="Matsuda M."/>
            <person name="Matzkin L."/>
            <person name="McAllister B."/>
            <person name="McBride C.S."/>
            <person name="McKernan B."/>
            <person name="McKernan K."/>
            <person name="Mendez-Lago M."/>
            <person name="Minx P."/>
            <person name="Mollenhauer M.U."/>
            <person name="Montooth K."/>
            <person name="Mount S.M."/>
            <person name="Mu X."/>
            <person name="Myers E."/>
            <person name="Negre B."/>
            <person name="Newfeld S."/>
            <person name="Nielsen R."/>
            <person name="Noor M.A."/>
            <person name="O'Grady P."/>
            <person name="Pachter L."/>
            <person name="Papaceit M."/>
            <person name="Parisi M.J."/>
            <person name="Parisi M."/>
            <person name="Parts L."/>
            <person name="Pedersen J.S."/>
            <person name="Pesole G."/>
            <person name="Phillippy A.M."/>
            <person name="Ponting C.P."/>
            <person name="Pop M."/>
            <person name="Porcelli D."/>
            <person name="Powell J.R."/>
            <person name="Prohaska S."/>
            <person name="Pruitt K."/>
            <person name="Puig M."/>
            <person name="Quesneville H."/>
            <person name="Ram K.R."/>
            <person name="Rand D."/>
            <person name="Rasmussen M.D."/>
            <person name="Reed L.K."/>
            <person name="Reenan R."/>
            <person name="Reily A."/>
            <person name="Remington K.A."/>
            <person name="Rieger T.T."/>
            <person name="Ritchie M.G."/>
            <person name="Robin C."/>
            <person name="Rogers Y.H."/>
            <person name="Rohde C."/>
            <person name="Rozas J."/>
            <person name="Rubenfield M.J."/>
            <person name="Ruiz A."/>
            <person name="Russo S."/>
            <person name="Salzberg S.L."/>
            <person name="Sanchez-Gracia A."/>
            <person name="Saranga D.J."/>
            <person name="Sato H."/>
            <person name="Schaeffer S.W."/>
            <person name="Schatz M.C."/>
            <person name="Schlenke T."/>
            <person name="Schwartz R."/>
            <person name="Segarra C."/>
            <person name="Singh R.S."/>
            <person name="Sirot L."/>
            <person name="Sirota M."/>
            <person name="Sisneros N.B."/>
            <person name="Smith C.D."/>
            <person name="Smith T.F."/>
            <person name="Spieth J."/>
            <person name="Stage D.E."/>
            <person name="Stark A."/>
            <person name="Stephan W."/>
            <person name="Strausberg R.L."/>
            <person name="Strempel S."/>
            <person name="Sturgill D."/>
            <person name="Sutton G."/>
            <person name="Sutton G.G."/>
            <person name="Tao W."/>
            <person name="Teichmann S."/>
            <person name="Tobari Y.N."/>
            <person name="Tomimura Y."/>
            <person name="Tsolas J.M."/>
            <person name="Valente V.L."/>
            <person name="Venter E."/>
            <person name="Venter J.C."/>
            <person name="Vicario S."/>
            <person name="Vieira F.G."/>
            <person name="Vilella A.J."/>
            <person name="Villasante A."/>
            <person name="Walenz B."/>
            <person name="Wang J."/>
            <person name="Wasserman M."/>
            <person name="Watts T."/>
            <person name="Wilson D."/>
            <person name="Wilson R.K."/>
            <person name="Wing R.A."/>
            <person name="Wolfner M.F."/>
            <person name="Wong A."/>
            <person name="Wong G.K."/>
            <person name="Wu C.I."/>
            <person name="Wu G."/>
            <person name="Yamamoto D."/>
            <person name="Yang H.P."/>
            <person name="Yang S.P."/>
            <person name="Yorke J.A."/>
            <person name="Yoshida K."/>
            <person name="Zdobnov E."/>
            <person name="Zhang P."/>
            <person name="Zhang Y."/>
            <person name="Zimin A.V."/>
            <person name="Baldwin J."/>
            <person name="Abdouelleil A."/>
            <person name="Abdulkadir J."/>
            <person name="Abebe A."/>
            <person name="Abera B."/>
            <person name="Abreu J."/>
            <person name="Acer S.C."/>
            <person name="Aftuck L."/>
            <person name="Alexander A."/>
            <person name="An P."/>
            <person name="Anderson E."/>
            <person name="Anderson S."/>
            <person name="Arachi H."/>
            <person name="Azer M."/>
            <person name="Bachantsang P."/>
            <person name="Barry A."/>
            <person name="Bayul T."/>
            <person name="Berlin A."/>
            <person name="Bessette D."/>
            <person name="Bloom T."/>
            <person name="Blye J."/>
            <person name="Boguslavskiy L."/>
            <person name="Bonnet C."/>
            <person name="Boukhgalter B."/>
            <person name="Bourzgui I."/>
            <person name="Brown A."/>
            <person name="Cahill P."/>
            <person name="Channer S."/>
            <person name="Cheshatsang Y."/>
            <person name="Chuda L."/>
            <person name="Citroen M."/>
            <person name="Collymore A."/>
            <person name="Cooke P."/>
            <person name="Costello M."/>
            <person name="D'Aco K."/>
            <person name="Daza R."/>
            <person name="De Haan G."/>
            <person name="DeGray S."/>
            <person name="DeMaso C."/>
            <person name="Dhargay N."/>
            <person name="Dooley K."/>
            <person name="Dooley E."/>
            <person name="Doricent M."/>
            <person name="Dorje P."/>
            <person name="Dorjee K."/>
            <person name="Dupes A."/>
            <person name="Elong R."/>
            <person name="Falk J."/>
            <person name="Farina A."/>
            <person name="Faro S."/>
            <person name="Ferguson D."/>
            <person name="Fisher S."/>
            <person name="Foley C.D."/>
            <person name="Franke A."/>
            <person name="Friedrich D."/>
            <person name="Gadbois L."/>
            <person name="Gearin G."/>
            <person name="Gearin C.R."/>
            <person name="Giannoukos G."/>
            <person name="Goode T."/>
            <person name="Graham J."/>
            <person name="Grandbois E."/>
            <person name="Grewal S."/>
            <person name="Gyaltsen K."/>
            <person name="Hafez N."/>
            <person name="Hagos B."/>
            <person name="Hall J."/>
            <person name="Henson C."/>
            <person name="Hollinger A."/>
            <person name="Honan T."/>
            <person name="Huard M.D."/>
            <person name="Hughes L."/>
            <person name="Hurhula B."/>
            <person name="Husby M.E."/>
            <person name="Kamat A."/>
            <person name="Kanga B."/>
            <person name="Kashin S."/>
            <person name="Khazanovich D."/>
            <person name="Kisner P."/>
            <person name="Lance K."/>
            <person name="Lara M."/>
            <person name="Lee W."/>
            <person name="Lennon N."/>
            <person name="Letendre F."/>
            <person name="LeVine R."/>
            <person name="Lipovsky A."/>
            <person name="Liu X."/>
            <person name="Liu J."/>
            <person name="Liu S."/>
            <person name="Lokyitsang T."/>
            <person name="Lokyitsang Y."/>
            <person name="Lubonja R."/>
            <person name="Lui A."/>
            <person name="MacDonald P."/>
            <person name="Magnisalis V."/>
            <person name="Maru K."/>
            <person name="Matthews C."/>
            <person name="McCusker W."/>
            <person name="McDonough S."/>
            <person name="Mehta T."/>
            <person name="Meldrim J."/>
            <person name="Meneus L."/>
            <person name="Mihai O."/>
            <person name="Mihalev A."/>
            <person name="Mihova T."/>
            <person name="Mittelman R."/>
            <person name="Mlenga V."/>
            <person name="Montmayeur A."/>
            <person name="Mulrain L."/>
            <person name="Navidi A."/>
            <person name="Naylor J."/>
            <person name="Negash T."/>
            <person name="Nguyen T."/>
            <person name="Nguyen N."/>
            <person name="Nicol R."/>
            <person name="Norbu C."/>
            <person name="Norbu N."/>
            <person name="Novod N."/>
            <person name="O'Neill B."/>
            <person name="Osman S."/>
            <person name="Markiewicz E."/>
            <person name="Oyono O.L."/>
            <person name="Patti C."/>
            <person name="Phunkhang P."/>
            <person name="Pierre F."/>
            <person name="Priest M."/>
            <person name="Raghuraman S."/>
            <person name="Rege F."/>
            <person name="Reyes R."/>
            <person name="Rise C."/>
            <person name="Rogov P."/>
            <person name="Ross K."/>
            <person name="Ryan E."/>
            <person name="Settipalli S."/>
            <person name="Shea T."/>
            <person name="Sherpa N."/>
            <person name="Shi L."/>
            <person name="Shih D."/>
            <person name="Sparrow T."/>
            <person name="Spaulding J."/>
            <person name="Stalker J."/>
            <person name="Stange-Thomann N."/>
            <person name="Stavropoulos S."/>
            <person name="Stone C."/>
            <person name="Strader C."/>
            <person name="Tesfaye S."/>
            <person name="Thomson T."/>
            <person name="Thoulutsang Y."/>
            <person name="Thoulutsang D."/>
            <person name="Topham K."/>
            <person name="Topping I."/>
            <person name="Tsamla T."/>
            <person name="Vassiliev H."/>
            <person name="Vo A."/>
            <person name="Wangchuk T."/>
            <person name="Wangdi T."/>
            <person name="Weiand M."/>
            <person name="Wilkinson J."/>
            <person name="Wilson A."/>
            <person name="Yadav S."/>
            <person name="Young G."/>
            <person name="Yu Q."/>
            <person name="Zembek L."/>
            <person name="Zhong D."/>
            <person name="Zimmer A."/>
            <person name="Zwirko Z."/>
            <person name="Jaffe D.B."/>
            <person name="Alvarez P."/>
            <person name="Brockman W."/>
            <person name="Butler J."/>
            <person name="Chin C."/>
            <person name="Gnerre S."/>
            <person name="Grabherr M."/>
            <person name="Kleber M."/>
            <person name="Mauceli E."/>
            <person name="MacCallum I."/>
        </authorList>
    </citation>
    <scope>NUCLEOTIDE SEQUENCE [LARGE SCALE GENOMIC DNA]</scope>
    <source>
        <strain evidence="5">Tucson 14030-0811.24</strain>
    </source>
</reference>
<name>B4N8N2_DROWI</name>
<dbReference type="InterPro" id="IPR013126">
    <property type="entry name" value="Hsp_70_fam"/>
</dbReference>
<dbReference type="PANTHER" id="PTHR45639">
    <property type="entry name" value="HSC70CB, ISOFORM G-RELATED"/>
    <property type="match status" value="1"/>
</dbReference>
<dbReference type="GO" id="GO:0005524">
    <property type="term" value="F:ATP binding"/>
    <property type="evidence" value="ECO:0007669"/>
    <property type="project" value="UniProtKB-KW"/>
</dbReference>
<accession>B4N8N2</accession>
<dbReference type="Gene3D" id="3.90.640.10">
    <property type="entry name" value="Actin, Chain A, domain 4"/>
    <property type="match status" value="1"/>
</dbReference>
<protein>
    <recommendedName>
        <fullName evidence="6">Heat shock 70 kDa protein 4L</fullName>
    </recommendedName>
</protein>
<dbReference type="HOGENOM" id="CLU_005965_5_1_1"/>
<evidence type="ECO:0000256" key="1">
    <source>
        <dbReference type="ARBA" id="ARBA00007381"/>
    </source>
</evidence>
<dbReference type="STRING" id="7260.B4N8N2"/>
<dbReference type="Pfam" id="PF00012">
    <property type="entry name" value="HSP70"/>
    <property type="match status" value="1"/>
</dbReference>